<comment type="caution">
    <text evidence="1">The sequence shown here is derived from an EMBL/GenBank/DDBJ whole genome shotgun (WGS) entry which is preliminary data.</text>
</comment>
<keyword evidence="2" id="KW-1185">Reference proteome</keyword>
<dbReference type="EMBL" id="JACIFP010000001">
    <property type="protein sequence ID" value="MBB4133692.1"/>
    <property type="molecule type" value="Genomic_DNA"/>
</dbReference>
<protein>
    <submittedName>
        <fullName evidence="1">Uncharacterized protein</fullName>
    </submittedName>
</protein>
<accession>A0A840EPS6</accession>
<evidence type="ECO:0000313" key="1">
    <source>
        <dbReference type="EMBL" id="MBB4133692.1"/>
    </source>
</evidence>
<sequence>MSAFSTPLCREGLVAFGDSVAERAADLDMGVADTRADIASAGAAGLLHHGIDGGDLSTMVEIIESTSIASLSVGFSLWAQRMTAEYVARATGSA</sequence>
<dbReference type="AlphaFoldDB" id="A0A840EPS6"/>
<evidence type="ECO:0000313" key="2">
    <source>
        <dbReference type="Proteomes" id="UP000551501"/>
    </source>
</evidence>
<proteinExistence type="predicted"/>
<name>A0A840EPS6_9ACTN</name>
<organism evidence="1 2">
    <name type="scientific">Gordonia humi</name>
    <dbReference type="NCBI Taxonomy" id="686429"/>
    <lineage>
        <taxon>Bacteria</taxon>
        <taxon>Bacillati</taxon>
        <taxon>Actinomycetota</taxon>
        <taxon>Actinomycetes</taxon>
        <taxon>Mycobacteriales</taxon>
        <taxon>Gordoniaceae</taxon>
        <taxon>Gordonia</taxon>
    </lineage>
</organism>
<gene>
    <name evidence="1" type="ORF">BKA16_000244</name>
</gene>
<dbReference type="Proteomes" id="UP000551501">
    <property type="component" value="Unassembled WGS sequence"/>
</dbReference>
<reference evidence="1 2" key="1">
    <citation type="submission" date="2020-08" db="EMBL/GenBank/DDBJ databases">
        <title>Sequencing the genomes of 1000 actinobacteria strains.</title>
        <authorList>
            <person name="Klenk H.-P."/>
        </authorList>
    </citation>
    <scope>NUCLEOTIDE SEQUENCE [LARGE SCALE GENOMIC DNA]</scope>
    <source>
        <strain evidence="1 2">DSM 45298</strain>
    </source>
</reference>